<dbReference type="eggNOG" id="KOG1101">
    <property type="taxonomic scope" value="Eukaryota"/>
</dbReference>
<dbReference type="Pfam" id="PF00653">
    <property type="entry name" value="BIR"/>
    <property type="match status" value="1"/>
</dbReference>
<dbReference type="InterPro" id="IPR001370">
    <property type="entry name" value="BIR_rpt"/>
</dbReference>
<evidence type="ECO:0000256" key="2">
    <source>
        <dbReference type="ARBA" id="ARBA00022833"/>
    </source>
</evidence>
<name>A0A0C4E187_MAGP6</name>
<keyword evidence="2" id="KW-0862">Zinc</keyword>
<dbReference type="EMBL" id="ADBL01001473">
    <property type="status" value="NOT_ANNOTATED_CDS"/>
    <property type="molecule type" value="Genomic_DNA"/>
</dbReference>
<evidence type="ECO:0000256" key="3">
    <source>
        <dbReference type="SAM" id="MobiDB-lite"/>
    </source>
</evidence>
<accession>A0A0C4E187</accession>
<reference evidence="6" key="2">
    <citation type="submission" date="2010-05" db="EMBL/GenBank/DDBJ databases">
        <title>The genome sequence of Magnaporthe poae strain ATCC 64411.</title>
        <authorList>
            <person name="Ma L.-J."/>
            <person name="Dead R."/>
            <person name="Young S."/>
            <person name="Zeng Q."/>
            <person name="Koehrsen M."/>
            <person name="Alvarado L."/>
            <person name="Berlin A."/>
            <person name="Chapman S.B."/>
            <person name="Chen Z."/>
            <person name="Freedman E."/>
            <person name="Gellesch M."/>
            <person name="Goldberg J."/>
            <person name="Griggs A."/>
            <person name="Gujja S."/>
            <person name="Heilman E.R."/>
            <person name="Heiman D."/>
            <person name="Hepburn T."/>
            <person name="Howarth C."/>
            <person name="Jen D."/>
            <person name="Larson L."/>
            <person name="Mehta T."/>
            <person name="Neiman D."/>
            <person name="Pearson M."/>
            <person name="Roberts A."/>
            <person name="Saif S."/>
            <person name="Shea T."/>
            <person name="Shenoy N."/>
            <person name="Sisk P."/>
            <person name="Stolte C."/>
            <person name="Sykes S."/>
            <person name="Walk T."/>
            <person name="White J."/>
            <person name="Yandava C."/>
            <person name="Haas B."/>
            <person name="Nusbaum C."/>
            <person name="Birren B."/>
        </authorList>
    </citation>
    <scope>NUCLEOTIDE SEQUENCE [LARGE SCALE GENOMIC DNA]</scope>
    <source>
        <strain evidence="6">ATCC 64411 / 73-15</strain>
    </source>
</reference>
<dbReference type="PANTHER" id="PTHR46771:SF5">
    <property type="entry name" value="DETERIN"/>
    <property type="match status" value="1"/>
</dbReference>
<feature type="compositionally biased region" description="Basic residues" evidence="3">
    <location>
        <begin position="1"/>
        <end position="15"/>
    </location>
</feature>
<sequence>MPERKRGGRRGRPKKPAGPSQMPAGATKQGPCPDKLAVAKSLMLSIGDYNALSARLKSFEKIQWPHARPTPKDLAAAGFFYDPYGVTTGLPAEMARRPVATSVWSYDDQGRPDPMDNCICPSCEINVDGWEADDDPFEEHTKRSPRCRMAHALKRQRGATDAAAAPAPAPAADDQAQDPAEHRRKRRSVLLLDGSELSKGDEQRSL</sequence>
<evidence type="ECO:0000313" key="4">
    <source>
        <dbReference type="EMBL" id="KLU87137.1"/>
    </source>
</evidence>
<feature type="compositionally biased region" description="Basic and acidic residues" evidence="3">
    <location>
        <begin position="196"/>
        <end position="206"/>
    </location>
</feature>
<dbReference type="PANTHER" id="PTHR46771">
    <property type="entry name" value="DETERIN"/>
    <property type="match status" value="1"/>
</dbReference>
<reference evidence="5" key="5">
    <citation type="submission" date="2015-06" db="UniProtKB">
        <authorList>
            <consortium name="EnsemblFungi"/>
        </authorList>
    </citation>
    <scope>IDENTIFICATION</scope>
    <source>
        <strain evidence="5">ATCC 64411</strain>
    </source>
</reference>
<dbReference type="OrthoDB" id="2196114at2759"/>
<dbReference type="SMART" id="SM00238">
    <property type="entry name" value="BIR"/>
    <property type="match status" value="1"/>
</dbReference>
<feature type="region of interest" description="Disordered" evidence="3">
    <location>
        <begin position="136"/>
        <end position="206"/>
    </location>
</feature>
<proteinExistence type="predicted"/>
<organism evidence="5 6">
    <name type="scientific">Magnaporthiopsis poae (strain ATCC 64411 / 73-15)</name>
    <name type="common">Kentucky bluegrass fungus</name>
    <name type="synonym">Magnaporthe poae</name>
    <dbReference type="NCBI Taxonomy" id="644358"/>
    <lineage>
        <taxon>Eukaryota</taxon>
        <taxon>Fungi</taxon>
        <taxon>Dikarya</taxon>
        <taxon>Ascomycota</taxon>
        <taxon>Pezizomycotina</taxon>
        <taxon>Sordariomycetes</taxon>
        <taxon>Sordariomycetidae</taxon>
        <taxon>Magnaporthales</taxon>
        <taxon>Magnaporthaceae</taxon>
        <taxon>Magnaporthiopsis</taxon>
    </lineage>
</organism>
<keyword evidence="6" id="KW-1185">Reference proteome</keyword>
<dbReference type="Gene3D" id="1.10.1170.10">
    <property type="entry name" value="Inhibitor Of Apoptosis Protein (2mihbC-IAP-1), Chain A"/>
    <property type="match status" value="1"/>
</dbReference>
<dbReference type="EMBL" id="GL876970">
    <property type="protein sequence ID" value="KLU87137.1"/>
    <property type="molecule type" value="Genomic_DNA"/>
</dbReference>
<evidence type="ECO:0000313" key="6">
    <source>
        <dbReference type="Proteomes" id="UP000011715"/>
    </source>
</evidence>
<feature type="compositionally biased region" description="Basic residues" evidence="3">
    <location>
        <begin position="143"/>
        <end position="157"/>
    </location>
</feature>
<dbReference type="GO" id="GO:0046872">
    <property type="term" value="F:metal ion binding"/>
    <property type="evidence" value="ECO:0007669"/>
    <property type="project" value="UniProtKB-KW"/>
</dbReference>
<dbReference type="VEuPathDB" id="FungiDB:MAPG_06141"/>
<dbReference type="Proteomes" id="UP000011715">
    <property type="component" value="Unassembled WGS sequence"/>
</dbReference>
<dbReference type="PROSITE" id="PS50143">
    <property type="entry name" value="BIR_REPEAT_2"/>
    <property type="match status" value="1"/>
</dbReference>
<feature type="compositionally biased region" description="Low complexity" evidence="3">
    <location>
        <begin position="161"/>
        <end position="178"/>
    </location>
</feature>
<evidence type="ECO:0000313" key="5">
    <source>
        <dbReference type="EnsemblFungi" id="MAPG_06141T0"/>
    </source>
</evidence>
<reference evidence="4" key="1">
    <citation type="submission" date="2010-05" db="EMBL/GenBank/DDBJ databases">
        <title>The Genome Sequence of Magnaporthe poae strain ATCC 64411.</title>
        <authorList>
            <consortium name="The Broad Institute Genome Sequencing Platform"/>
            <consortium name="Broad Institute Genome Sequencing Center for Infectious Disease"/>
            <person name="Ma L.-J."/>
            <person name="Dead R."/>
            <person name="Young S."/>
            <person name="Zeng Q."/>
            <person name="Koehrsen M."/>
            <person name="Alvarado L."/>
            <person name="Berlin A."/>
            <person name="Chapman S.B."/>
            <person name="Chen Z."/>
            <person name="Freedman E."/>
            <person name="Gellesch M."/>
            <person name="Goldberg J."/>
            <person name="Griggs A."/>
            <person name="Gujja S."/>
            <person name="Heilman E.R."/>
            <person name="Heiman D."/>
            <person name="Hepburn T."/>
            <person name="Howarth C."/>
            <person name="Jen D."/>
            <person name="Larson L."/>
            <person name="Mehta T."/>
            <person name="Neiman D."/>
            <person name="Pearson M."/>
            <person name="Roberts A."/>
            <person name="Saif S."/>
            <person name="Shea T."/>
            <person name="Shenoy N."/>
            <person name="Sisk P."/>
            <person name="Stolte C."/>
            <person name="Sykes S."/>
            <person name="Walk T."/>
            <person name="White J."/>
            <person name="Yandava C."/>
            <person name="Haas B."/>
            <person name="Nusbaum C."/>
            <person name="Birren B."/>
        </authorList>
    </citation>
    <scope>NUCLEOTIDE SEQUENCE</scope>
    <source>
        <strain evidence="4">ATCC 64411</strain>
    </source>
</reference>
<keyword evidence="1" id="KW-0479">Metal-binding</keyword>
<dbReference type="EMBL" id="ADBL01001474">
    <property type="status" value="NOT_ANNOTATED_CDS"/>
    <property type="molecule type" value="Genomic_DNA"/>
</dbReference>
<protein>
    <submittedName>
        <fullName evidence="4 5">Uncharacterized protein</fullName>
    </submittedName>
</protein>
<dbReference type="CDD" id="cd00022">
    <property type="entry name" value="BIR"/>
    <property type="match status" value="1"/>
</dbReference>
<dbReference type="STRING" id="644358.A0A0C4E187"/>
<evidence type="ECO:0000256" key="1">
    <source>
        <dbReference type="ARBA" id="ARBA00022723"/>
    </source>
</evidence>
<feature type="region of interest" description="Disordered" evidence="3">
    <location>
        <begin position="1"/>
        <end position="32"/>
    </location>
</feature>
<reference evidence="4" key="3">
    <citation type="submission" date="2011-03" db="EMBL/GenBank/DDBJ databases">
        <title>Annotation of Magnaporthe poae ATCC 64411.</title>
        <authorList>
            <person name="Ma L.-J."/>
            <person name="Dead R."/>
            <person name="Young S.K."/>
            <person name="Zeng Q."/>
            <person name="Gargeya S."/>
            <person name="Fitzgerald M."/>
            <person name="Haas B."/>
            <person name="Abouelleil A."/>
            <person name="Alvarado L."/>
            <person name="Arachchi H.M."/>
            <person name="Berlin A."/>
            <person name="Brown A."/>
            <person name="Chapman S.B."/>
            <person name="Chen Z."/>
            <person name="Dunbar C."/>
            <person name="Freedman E."/>
            <person name="Gearin G."/>
            <person name="Gellesch M."/>
            <person name="Goldberg J."/>
            <person name="Griggs A."/>
            <person name="Gujja S."/>
            <person name="Heiman D."/>
            <person name="Howarth C."/>
            <person name="Larson L."/>
            <person name="Lui A."/>
            <person name="MacDonald P.J.P."/>
            <person name="Mehta T."/>
            <person name="Montmayeur A."/>
            <person name="Murphy C."/>
            <person name="Neiman D."/>
            <person name="Pearson M."/>
            <person name="Priest M."/>
            <person name="Roberts A."/>
            <person name="Saif S."/>
            <person name="Shea T."/>
            <person name="Shenoy N."/>
            <person name="Sisk P."/>
            <person name="Stolte C."/>
            <person name="Sykes S."/>
            <person name="Yandava C."/>
            <person name="Wortman J."/>
            <person name="Nusbaum C."/>
            <person name="Birren B."/>
        </authorList>
    </citation>
    <scope>NUCLEOTIDE SEQUENCE</scope>
    <source>
        <strain evidence="4">ATCC 64411</strain>
    </source>
</reference>
<dbReference type="SUPFAM" id="SSF57924">
    <property type="entry name" value="Inhibitor of apoptosis (IAP) repeat"/>
    <property type="match status" value="1"/>
</dbReference>
<dbReference type="EnsemblFungi" id="MAPG_06141T0">
    <property type="protein sequence ID" value="MAPG_06141T0"/>
    <property type="gene ID" value="MAPG_06141"/>
</dbReference>
<dbReference type="InterPro" id="IPR051190">
    <property type="entry name" value="Baculoviral_IAP"/>
</dbReference>
<reference evidence="5" key="4">
    <citation type="journal article" date="2015" name="G3 (Bethesda)">
        <title>Genome sequences of three phytopathogenic species of the Magnaporthaceae family of fungi.</title>
        <authorList>
            <person name="Okagaki L.H."/>
            <person name="Nunes C.C."/>
            <person name="Sailsbery J."/>
            <person name="Clay B."/>
            <person name="Brown D."/>
            <person name="John T."/>
            <person name="Oh Y."/>
            <person name="Young N."/>
            <person name="Fitzgerald M."/>
            <person name="Haas B.J."/>
            <person name="Zeng Q."/>
            <person name="Young S."/>
            <person name="Adiconis X."/>
            <person name="Fan L."/>
            <person name="Levin J.Z."/>
            <person name="Mitchell T.K."/>
            <person name="Okubara P.A."/>
            <person name="Farman M.L."/>
            <person name="Kohn L.M."/>
            <person name="Birren B."/>
            <person name="Ma L.-J."/>
            <person name="Dean R.A."/>
        </authorList>
    </citation>
    <scope>NUCLEOTIDE SEQUENCE</scope>
    <source>
        <strain evidence="5">ATCC 64411 / 73-15</strain>
    </source>
</reference>
<gene>
    <name evidence="4" type="ORF">MAPG_06141</name>
</gene>
<dbReference type="AlphaFoldDB" id="A0A0C4E187"/>